<dbReference type="GO" id="GO:1900029">
    <property type="term" value="P:positive regulation of ruffle assembly"/>
    <property type="evidence" value="ECO:0007669"/>
    <property type="project" value="TreeGrafter"/>
</dbReference>
<evidence type="ECO:0000256" key="7">
    <source>
        <dbReference type="ARBA" id="ARBA00058563"/>
    </source>
</evidence>
<dbReference type="AlphaFoldDB" id="A0A8X7WUT1"/>
<keyword evidence="3 11" id="KW-0728">SH3 domain</keyword>
<dbReference type="GO" id="GO:0031982">
    <property type="term" value="C:vesicle"/>
    <property type="evidence" value="ECO:0007669"/>
    <property type="project" value="TreeGrafter"/>
</dbReference>
<dbReference type="SMART" id="SM00326">
    <property type="entry name" value="SH3"/>
    <property type="match status" value="1"/>
</dbReference>
<dbReference type="SUPFAM" id="SSF50044">
    <property type="entry name" value="SH3-domain"/>
    <property type="match status" value="1"/>
</dbReference>
<keyword evidence="6" id="KW-0175">Coiled coil</keyword>
<evidence type="ECO:0000256" key="1">
    <source>
        <dbReference type="ARBA" id="ARBA00004496"/>
    </source>
</evidence>
<dbReference type="CDD" id="cd09540">
    <property type="entry name" value="SAM_EPS8-like"/>
    <property type="match status" value="1"/>
</dbReference>
<dbReference type="Pfam" id="PF22975">
    <property type="entry name" value="EPS8_2nd"/>
    <property type="match status" value="1"/>
</dbReference>
<dbReference type="SMART" id="SM00462">
    <property type="entry name" value="PTB"/>
    <property type="match status" value="1"/>
</dbReference>
<dbReference type="InterPro" id="IPR039801">
    <property type="entry name" value="EPS8-like"/>
</dbReference>
<dbReference type="GO" id="GO:0007266">
    <property type="term" value="P:Rho protein signal transduction"/>
    <property type="evidence" value="ECO:0007669"/>
    <property type="project" value="TreeGrafter"/>
</dbReference>
<feature type="region of interest" description="Disordered" evidence="12">
    <location>
        <begin position="563"/>
        <end position="615"/>
    </location>
</feature>
<dbReference type="FunFam" id="1.10.150.50:FF:000023">
    <property type="entry name" value="Epidermal growth factor receptor kinase substrate 8"/>
    <property type="match status" value="1"/>
</dbReference>
<evidence type="ECO:0000313" key="14">
    <source>
        <dbReference type="EMBL" id="KAG2455719.1"/>
    </source>
</evidence>
<evidence type="ECO:0000256" key="12">
    <source>
        <dbReference type="SAM" id="MobiDB-lite"/>
    </source>
</evidence>
<dbReference type="PROSITE" id="PS50002">
    <property type="entry name" value="SH3"/>
    <property type="match status" value="1"/>
</dbReference>
<feature type="non-terminal residue" evidence="14">
    <location>
        <position position="1"/>
    </location>
</feature>
<comment type="caution">
    <text evidence="14">The sequence shown here is derived from an EMBL/GenBank/DDBJ whole genome shotgun (WGS) entry which is preliminary data.</text>
</comment>
<sequence>MAIMHIGLGANGQLGRYGAGMPTNRLLCLHRSLTGHGRLSAKAIYEQRKKYSSTNFILADTSQYSVNHLVTFSIDPNENVRTVEDALRNLSAMDAKGKIWTQEMLLKVESNKITLIDIESKDDLETFPLTTVQRCDAIEGEKRFPSLLLLVSQDMTQQKPDVHFFQCDNVGARLICGDINGAVSDFRSGKNAMRPNALRFSQEKMAEQEKSPPKHASVPQVIQPTAIYSQVQKNPEKKKSPPGSMGPVGSPAEKVNGVVPAQKDLSIIRSERDVEILNHIFDDIELFMAKLKKSKEALQVLDQRKKSRKSKRKEAGEGLLTVRARPPNEEEFISTFQKFKYAFSLLARVKTNIINPNSQELIHFLFQPLETIINHSGDPSMASSVVNPLLTNDAINLMQDTLNPKEITLWKSLGDYWTKPRSEFPKNSSVSPYVPKFTSGWEPLNLDPDGHPWEDSVELQHKHEELRLQQSMDQAAQPPVTNGFRTHSVAYFRRLQEISEKQVFCTYDFVARNSNELSVLQGEHLQVLDDSKRWWKCQNRYGQIGYVPFNILEVVPPGQLKNRINLERDDPVAGLKKTPPPTPPKKSHRPHSSSQGSWDSTDGPPVDQKDKDRQSQMAVMNDELLQQFSKRNTVHTKQLHIPKSLDTNVPLNYESNPSDVKNWLHAKGFSEITVNSLGILTGAQIFSLNKNELRTVCPEEGARVYSQIMVQKRLLEDQKLATELETVMKKQKKKVDEMTQSGIL</sequence>
<dbReference type="FunFam" id="2.30.30.40:FF:000071">
    <property type="entry name" value="Epidermal growth factor receptor kinase substrate 8"/>
    <property type="match status" value="1"/>
</dbReference>
<evidence type="ECO:0000256" key="9">
    <source>
        <dbReference type="ARBA" id="ARBA00067142"/>
    </source>
</evidence>
<comment type="subunit">
    <text evidence="8">Interacts with ABI1. Part of a complex that contains SOS1, ABI1 and EPS8L2. Associates with F-actin.</text>
</comment>
<feature type="non-terminal residue" evidence="14">
    <location>
        <position position="744"/>
    </location>
</feature>
<evidence type="ECO:0000256" key="5">
    <source>
        <dbReference type="ARBA" id="ARBA00022553"/>
    </source>
</evidence>
<comment type="similarity">
    <text evidence="2">Belongs to the EPS8 family.</text>
</comment>
<gene>
    <name evidence="14" type="primary">Eps8l1</name>
    <name evidence="14" type="ORF">GTO96_0007579</name>
</gene>
<dbReference type="SUPFAM" id="SSF50729">
    <property type="entry name" value="PH domain-like"/>
    <property type="match status" value="1"/>
</dbReference>
<dbReference type="InterPro" id="IPR055093">
    <property type="entry name" value="EPS8_2nd"/>
</dbReference>
<evidence type="ECO:0000256" key="8">
    <source>
        <dbReference type="ARBA" id="ARBA00065375"/>
    </source>
</evidence>
<dbReference type="InterPro" id="IPR013625">
    <property type="entry name" value="PTB"/>
</dbReference>
<dbReference type="GO" id="GO:0032587">
    <property type="term" value="C:ruffle membrane"/>
    <property type="evidence" value="ECO:0007669"/>
    <property type="project" value="TreeGrafter"/>
</dbReference>
<dbReference type="InterPro" id="IPR001452">
    <property type="entry name" value="SH3_domain"/>
</dbReference>
<dbReference type="InterPro" id="IPR041418">
    <property type="entry name" value="SAM_3"/>
</dbReference>
<dbReference type="EMBL" id="JAATIS010009265">
    <property type="protein sequence ID" value="KAG2455719.1"/>
    <property type="molecule type" value="Genomic_DNA"/>
</dbReference>
<dbReference type="CDD" id="cd11764">
    <property type="entry name" value="SH3_Eps8"/>
    <property type="match status" value="1"/>
</dbReference>
<dbReference type="InterPro" id="IPR033928">
    <property type="entry name" value="EPS8_PTB"/>
</dbReference>
<evidence type="ECO:0000256" key="3">
    <source>
        <dbReference type="ARBA" id="ARBA00022443"/>
    </source>
</evidence>
<evidence type="ECO:0000256" key="10">
    <source>
        <dbReference type="ARBA" id="ARBA00077699"/>
    </source>
</evidence>
<feature type="domain" description="SH3" evidence="13">
    <location>
        <begin position="498"/>
        <end position="557"/>
    </location>
</feature>
<dbReference type="Pfam" id="PF00018">
    <property type="entry name" value="SH3_1"/>
    <property type="match status" value="1"/>
</dbReference>
<evidence type="ECO:0000259" key="13">
    <source>
        <dbReference type="PROSITE" id="PS50002"/>
    </source>
</evidence>
<dbReference type="FunFam" id="2.30.29.30:FF:000261">
    <property type="entry name" value="Epidermal growth factor receptor kinase substrate 8-like protein 1"/>
    <property type="match status" value="1"/>
</dbReference>
<comment type="function">
    <text evidence="7">Stimulates guanine exchange activity of SOS1. May play a role in membrane ruffling and remodeling of the actin cytoskeleton.</text>
</comment>
<feature type="compositionally biased region" description="Basic and acidic residues" evidence="12">
    <location>
        <begin position="203"/>
        <end position="212"/>
    </location>
</feature>
<feature type="compositionally biased region" description="Low complexity" evidence="12">
    <location>
        <begin position="241"/>
        <end position="251"/>
    </location>
</feature>
<dbReference type="PANTHER" id="PTHR12287:SF19">
    <property type="entry name" value="EPIDERMAL GROWTH FACTOR RECEPTOR KINASE SUBSTRATE 8-LIKE PROTEIN 1"/>
    <property type="match status" value="1"/>
</dbReference>
<dbReference type="GO" id="GO:0003779">
    <property type="term" value="F:actin binding"/>
    <property type="evidence" value="ECO:0007669"/>
    <property type="project" value="TreeGrafter"/>
</dbReference>
<evidence type="ECO:0000256" key="11">
    <source>
        <dbReference type="PROSITE-ProRule" id="PRU00192"/>
    </source>
</evidence>
<protein>
    <recommendedName>
        <fullName evidence="9">Epidermal growth factor receptor kinase substrate 8-like protein 1</fullName>
    </recommendedName>
    <alternativeName>
        <fullName evidence="10">Epidermal growth factor receptor pathway substrate 8-related protein 1</fullName>
    </alternativeName>
</protein>
<dbReference type="InterPro" id="IPR011993">
    <property type="entry name" value="PH-like_dom_sf"/>
</dbReference>
<dbReference type="InterPro" id="IPR006020">
    <property type="entry name" value="PTB/PI_dom"/>
</dbReference>
<dbReference type="Proteomes" id="UP000886611">
    <property type="component" value="Unassembled WGS sequence"/>
</dbReference>
<dbReference type="InterPro" id="IPR035462">
    <property type="entry name" value="Eps8_SH3"/>
</dbReference>
<keyword evidence="5" id="KW-0597">Phosphoprotein</keyword>
<dbReference type="InterPro" id="IPR036028">
    <property type="entry name" value="SH3-like_dom_sf"/>
</dbReference>
<feature type="region of interest" description="Disordered" evidence="12">
    <location>
        <begin position="231"/>
        <end position="256"/>
    </location>
</feature>
<evidence type="ECO:0000256" key="2">
    <source>
        <dbReference type="ARBA" id="ARBA00006197"/>
    </source>
</evidence>
<evidence type="ECO:0000256" key="6">
    <source>
        <dbReference type="ARBA" id="ARBA00023054"/>
    </source>
</evidence>
<keyword evidence="4" id="KW-0963">Cytoplasm</keyword>
<dbReference type="Gene3D" id="1.10.150.50">
    <property type="entry name" value="Transcription Factor, Ets-1"/>
    <property type="match status" value="1"/>
</dbReference>
<proteinExistence type="inferred from homology"/>
<keyword evidence="15" id="KW-1185">Reference proteome</keyword>
<dbReference type="Gene3D" id="2.30.29.30">
    <property type="entry name" value="Pleckstrin-homology domain (PH domain)/Phosphotyrosine-binding domain (PTB)"/>
    <property type="match status" value="1"/>
</dbReference>
<organism evidence="14 15">
    <name type="scientific">Polypterus senegalus</name>
    <name type="common">Senegal bichir</name>
    <dbReference type="NCBI Taxonomy" id="55291"/>
    <lineage>
        <taxon>Eukaryota</taxon>
        <taxon>Metazoa</taxon>
        <taxon>Chordata</taxon>
        <taxon>Craniata</taxon>
        <taxon>Vertebrata</taxon>
        <taxon>Euteleostomi</taxon>
        <taxon>Actinopterygii</taxon>
        <taxon>Polypteriformes</taxon>
        <taxon>Polypteridae</taxon>
        <taxon>Polypterus</taxon>
    </lineage>
</organism>
<dbReference type="PANTHER" id="PTHR12287">
    <property type="entry name" value="EPIDERMAL GROWTH FACTOR RECEPTOR KINASE SUBSTRATE EPS8-RELATED PROTEIN"/>
    <property type="match status" value="1"/>
</dbReference>
<reference evidence="14 15" key="1">
    <citation type="journal article" date="2021" name="Cell">
        <title>Tracing the genetic footprints of vertebrate landing in non-teleost ray-finned fishes.</title>
        <authorList>
            <person name="Bi X."/>
            <person name="Wang K."/>
            <person name="Yang L."/>
            <person name="Pan H."/>
            <person name="Jiang H."/>
            <person name="Wei Q."/>
            <person name="Fang M."/>
            <person name="Yu H."/>
            <person name="Zhu C."/>
            <person name="Cai Y."/>
            <person name="He Y."/>
            <person name="Gan X."/>
            <person name="Zeng H."/>
            <person name="Yu D."/>
            <person name="Zhu Y."/>
            <person name="Jiang H."/>
            <person name="Qiu Q."/>
            <person name="Yang H."/>
            <person name="Zhang Y.E."/>
            <person name="Wang W."/>
            <person name="Zhu M."/>
            <person name="He S."/>
            <person name="Zhang G."/>
        </authorList>
    </citation>
    <scope>NUCLEOTIDE SEQUENCE [LARGE SCALE GENOMIC DNA]</scope>
    <source>
        <strain evidence="14">Bchr_013</strain>
    </source>
</reference>
<name>A0A8X7WUT1_POLSE</name>
<dbReference type="GO" id="GO:0005737">
    <property type="term" value="C:cytoplasm"/>
    <property type="evidence" value="ECO:0007669"/>
    <property type="project" value="UniProtKB-SubCell"/>
</dbReference>
<feature type="region of interest" description="Disordered" evidence="12">
    <location>
        <begin position="203"/>
        <end position="222"/>
    </location>
</feature>
<dbReference type="Pfam" id="PF18016">
    <property type="entry name" value="SAM_3"/>
    <property type="match status" value="1"/>
</dbReference>
<evidence type="ECO:0000313" key="15">
    <source>
        <dbReference type="Proteomes" id="UP000886611"/>
    </source>
</evidence>
<dbReference type="GO" id="GO:0035023">
    <property type="term" value="P:regulation of Rho protein signal transduction"/>
    <property type="evidence" value="ECO:0007669"/>
    <property type="project" value="TreeGrafter"/>
</dbReference>
<comment type="subcellular location">
    <subcellularLocation>
        <location evidence="1">Cytoplasm</location>
    </subcellularLocation>
</comment>
<dbReference type="CDD" id="cd01210">
    <property type="entry name" value="PTB_EPS8"/>
    <property type="match status" value="1"/>
</dbReference>
<evidence type="ECO:0000256" key="4">
    <source>
        <dbReference type="ARBA" id="ARBA00022490"/>
    </source>
</evidence>
<accession>A0A8X7WUT1</accession>
<dbReference type="InterPro" id="IPR013761">
    <property type="entry name" value="SAM/pointed_sf"/>
</dbReference>
<dbReference type="Gene3D" id="2.30.30.40">
    <property type="entry name" value="SH3 Domains"/>
    <property type="match status" value="1"/>
</dbReference>
<dbReference type="Pfam" id="PF08416">
    <property type="entry name" value="PTB"/>
    <property type="match status" value="1"/>
</dbReference>